<dbReference type="Proteomes" id="UP000811282">
    <property type="component" value="Unassembled WGS sequence"/>
</dbReference>
<proteinExistence type="predicted"/>
<accession>A0ABS5Y9V3</accession>
<gene>
    <name evidence="1" type="ORF">JZM24_05590</name>
</gene>
<reference evidence="1 2" key="1">
    <citation type="journal article" date="2021" name="Genome Biol. Evol.">
        <title>The evolution of interdependence in a four-way mealybug symbiosis.</title>
        <authorList>
            <person name="Garber A.I."/>
            <person name="Kupper M."/>
            <person name="Laetsch D.R."/>
            <person name="Weldon S.R."/>
            <person name="Ladinsky M.S."/>
            <person name="Bjorkman P.J."/>
            <person name="McCutcheon J.P."/>
        </authorList>
    </citation>
    <scope>NUCLEOTIDE SEQUENCE [LARGE SCALE GENOMIC DNA]</scope>
    <source>
        <strain evidence="1">SOD</strain>
    </source>
</reference>
<protein>
    <recommendedName>
        <fullName evidence="3">DUF1127 domain-containing protein</fullName>
    </recommendedName>
</protein>
<evidence type="ECO:0008006" key="3">
    <source>
        <dbReference type="Google" id="ProtNLM"/>
    </source>
</evidence>
<sequence>MKTSPEYCTALLLAQSDPAVCPAAPGRSGFVRRLWARLRRCGLYRRDKRILLVLSDDQLRDIDLKRDDIHRYNETLHPRWSDRRR</sequence>
<keyword evidence="2" id="KW-1185">Reference proteome</keyword>
<evidence type="ECO:0000313" key="1">
    <source>
        <dbReference type="EMBL" id="MBT9431743.1"/>
    </source>
</evidence>
<evidence type="ECO:0000313" key="2">
    <source>
        <dbReference type="Proteomes" id="UP000811282"/>
    </source>
</evidence>
<dbReference type="EMBL" id="JAFJYC010000001">
    <property type="protein sequence ID" value="MBT9431743.1"/>
    <property type="molecule type" value="Genomic_DNA"/>
</dbReference>
<dbReference type="RefSeq" id="WP_215668952.1">
    <property type="nucleotide sequence ID" value="NZ_JAFJYC010000001.1"/>
</dbReference>
<comment type="caution">
    <text evidence="1">The sequence shown here is derived from an EMBL/GenBank/DDBJ whole genome shotgun (WGS) entry which is preliminary data.</text>
</comment>
<name>A0ABS5Y9V3_9GAMM</name>
<organism evidence="1 2">
    <name type="scientific">Candidatus Sodalis endolongispinus</name>
    <dbReference type="NCBI Taxonomy" id="2812662"/>
    <lineage>
        <taxon>Bacteria</taxon>
        <taxon>Pseudomonadati</taxon>
        <taxon>Pseudomonadota</taxon>
        <taxon>Gammaproteobacteria</taxon>
        <taxon>Enterobacterales</taxon>
        <taxon>Bruguierivoracaceae</taxon>
        <taxon>Sodalis</taxon>
    </lineage>
</organism>